<feature type="region of interest" description="Disordered" evidence="1">
    <location>
        <begin position="1"/>
        <end position="122"/>
    </location>
</feature>
<feature type="compositionally biased region" description="Low complexity" evidence="1">
    <location>
        <begin position="219"/>
        <end position="234"/>
    </location>
</feature>
<organism evidence="2 3">
    <name type="scientific">Diplodia corticola</name>
    <dbReference type="NCBI Taxonomy" id="236234"/>
    <lineage>
        <taxon>Eukaryota</taxon>
        <taxon>Fungi</taxon>
        <taxon>Dikarya</taxon>
        <taxon>Ascomycota</taxon>
        <taxon>Pezizomycotina</taxon>
        <taxon>Dothideomycetes</taxon>
        <taxon>Dothideomycetes incertae sedis</taxon>
        <taxon>Botryosphaeriales</taxon>
        <taxon>Botryosphaeriaceae</taxon>
        <taxon>Diplodia</taxon>
    </lineage>
</organism>
<dbReference type="EMBL" id="MNUE01000058">
    <property type="protein sequence ID" value="OJD30619.1"/>
    <property type="molecule type" value="Genomic_DNA"/>
</dbReference>
<feature type="compositionally biased region" description="Low complexity" evidence="1">
    <location>
        <begin position="407"/>
        <end position="419"/>
    </location>
</feature>
<comment type="caution">
    <text evidence="2">The sequence shown here is derived from an EMBL/GenBank/DDBJ whole genome shotgun (WGS) entry which is preliminary data.</text>
</comment>
<feature type="region of interest" description="Disordered" evidence="1">
    <location>
        <begin position="262"/>
        <end position="282"/>
    </location>
</feature>
<dbReference type="Proteomes" id="UP000183809">
    <property type="component" value="Unassembled WGS sequence"/>
</dbReference>
<feature type="region of interest" description="Disordered" evidence="1">
    <location>
        <begin position="295"/>
        <end position="316"/>
    </location>
</feature>
<evidence type="ECO:0000313" key="2">
    <source>
        <dbReference type="EMBL" id="OJD30619.1"/>
    </source>
</evidence>
<feature type="compositionally biased region" description="Acidic residues" evidence="1">
    <location>
        <begin position="384"/>
        <end position="398"/>
    </location>
</feature>
<protein>
    <submittedName>
        <fullName evidence="2">Uncharacterized protein</fullName>
    </submittedName>
</protein>
<feature type="compositionally biased region" description="Basic and acidic residues" evidence="1">
    <location>
        <begin position="109"/>
        <end position="120"/>
    </location>
</feature>
<dbReference type="AlphaFoldDB" id="A0A1J9RDJ5"/>
<feature type="compositionally biased region" description="Acidic residues" evidence="1">
    <location>
        <begin position="464"/>
        <end position="474"/>
    </location>
</feature>
<name>A0A1J9RDJ5_9PEZI</name>
<feature type="compositionally biased region" description="Pro residues" evidence="1">
    <location>
        <begin position="495"/>
        <end position="509"/>
    </location>
</feature>
<keyword evidence="3" id="KW-1185">Reference proteome</keyword>
<feature type="compositionally biased region" description="Low complexity" evidence="1">
    <location>
        <begin position="65"/>
        <end position="103"/>
    </location>
</feature>
<feature type="compositionally biased region" description="Polar residues" evidence="1">
    <location>
        <begin position="1"/>
        <end position="11"/>
    </location>
</feature>
<feature type="compositionally biased region" description="Polar residues" evidence="1">
    <location>
        <begin position="329"/>
        <end position="343"/>
    </location>
</feature>
<proteinExistence type="predicted"/>
<feature type="region of interest" description="Disordered" evidence="1">
    <location>
        <begin position="329"/>
        <end position="359"/>
    </location>
</feature>
<evidence type="ECO:0000313" key="3">
    <source>
        <dbReference type="Proteomes" id="UP000183809"/>
    </source>
</evidence>
<feature type="region of interest" description="Disordered" evidence="1">
    <location>
        <begin position="190"/>
        <end position="237"/>
    </location>
</feature>
<accession>A0A1J9RDJ5</accession>
<dbReference type="GeneID" id="31017853"/>
<feature type="compositionally biased region" description="Pro residues" evidence="1">
    <location>
        <begin position="22"/>
        <end position="46"/>
    </location>
</feature>
<dbReference type="RefSeq" id="XP_020126879.1">
    <property type="nucleotide sequence ID" value="XM_020277592.1"/>
</dbReference>
<feature type="region of interest" description="Disordered" evidence="1">
    <location>
        <begin position="377"/>
        <end position="536"/>
    </location>
</feature>
<gene>
    <name evidence="2" type="ORF">BKCO1_5800074</name>
</gene>
<reference evidence="2 3" key="1">
    <citation type="submission" date="2016-10" db="EMBL/GenBank/DDBJ databases">
        <title>Proteomics and genomics reveal pathogen-plant mechanisms compatible with a hemibiotrophic lifestyle of Diplodia corticola.</title>
        <authorList>
            <person name="Fernandes I."/>
            <person name="De Jonge R."/>
            <person name="Van De Peer Y."/>
            <person name="Devreese B."/>
            <person name="Alves A."/>
            <person name="Esteves A.C."/>
        </authorList>
    </citation>
    <scope>NUCLEOTIDE SEQUENCE [LARGE SCALE GENOMIC DNA]</scope>
    <source>
        <strain evidence="2 3">CBS 112549</strain>
    </source>
</reference>
<evidence type="ECO:0000256" key="1">
    <source>
        <dbReference type="SAM" id="MobiDB-lite"/>
    </source>
</evidence>
<feature type="region of interest" description="Disordered" evidence="1">
    <location>
        <begin position="565"/>
        <end position="594"/>
    </location>
</feature>
<sequence length="681" mass="70969">MSGSAQPQITPSEKAAVSPKPSGTPPHPPPPPWSPPPARLTTAPPPRLRRDDHSDNVGYDDGSGTNNTVADAAVANNVSAAGSASAATNAVRTTTTTTTTRAAISPPEAYRRDQDTDTRARRLTPSGGISVIAAAAVASPVDLPDLAPAPAPAASPPGTVVAALQATAPSVGDHAFGAWRADATATATADEDGFASAATSPAAVESESDLPPRLQTPGSSRTVSLSTLSSSSMSPLGLPITTTTGTVATSASYQYGGPATVASESYHSPHPSHNRSRRMASVGGQRELMRLRTAGSTTPARKLAPASTNASVASSTWVTNHEYRPASTLTTNELSWGNKSAEPTAQRHGPGWIGPARGVPATPLQVRLMPRRLLLEEGYREEKEEKEEEEEEEEDGDDQDGRAGSSPTTPTPILTAPLLGRRRRTNSTAADEMTKRVASSPQPLPPPSLPPPPSRKRRRARPSDDDDDSSDEEADDHHHHHQQLHSPLLLLRGHIPPPSKRVKLHPPPSATACSPLTPPSPQMITNTASPPLFSPPQAVDGAGLLAHAAALSGKEQRRDRLAAKLPRVAEPPSRRSPVDSPGPPPLRLGSALSSSSSSSSSSLSLSSAAASVAGALLPSGFPVGYFFGALGEAVEGLAPFMGVGRRGRRLLLGGSLWRRRRTRGRAMARRSEIVDVEVVAS</sequence>
<feature type="compositionally biased region" description="Pro residues" evidence="1">
    <location>
        <begin position="442"/>
        <end position="453"/>
    </location>
</feature>
<feature type="compositionally biased region" description="Polar residues" evidence="1">
    <location>
        <begin position="306"/>
        <end position="316"/>
    </location>
</feature>